<accession>A0A5C7S9B6</accession>
<proteinExistence type="predicted"/>
<dbReference type="Pfam" id="PF21713">
    <property type="entry name" value="DncV_C"/>
    <property type="match status" value="1"/>
</dbReference>
<evidence type="ECO:0000259" key="12">
    <source>
        <dbReference type="Pfam" id="PF21654"/>
    </source>
</evidence>
<evidence type="ECO:0000256" key="5">
    <source>
        <dbReference type="ARBA" id="ARBA00022840"/>
    </source>
</evidence>
<evidence type="ECO:0000256" key="3">
    <source>
        <dbReference type="ARBA" id="ARBA00022723"/>
    </source>
</evidence>
<dbReference type="GO" id="GO:0005525">
    <property type="term" value="F:GTP binding"/>
    <property type="evidence" value="ECO:0007669"/>
    <property type="project" value="UniProtKB-KW"/>
</dbReference>
<dbReference type="RefSeq" id="WP_276661688.1">
    <property type="nucleotide sequence ID" value="NZ_SSFD01000345.1"/>
</dbReference>
<dbReference type="GO" id="GO:0046872">
    <property type="term" value="F:metal ion binding"/>
    <property type="evidence" value="ECO:0007669"/>
    <property type="project" value="UniProtKB-KW"/>
</dbReference>
<keyword evidence="6" id="KW-0460">Magnesium</keyword>
<dbReference type="EMBL" id="SSFD01000345">
    <property type="protein sequence ID" value="TXH79505.1"/>
    <property type="molecule type" value="Genomic_DNA"/>
</dbReference>
<comment type="catalytic activity">
    <reaction evidence="11">
        <text>GTP + ATP = 3',3'-cGAMP + 2 diphosphate</text>
        <dbReference type="Rhea" id="RHEA:35647"/>
        <dbReference type="ChEBI" id="CHEBI:30616"/>
        <dbReference type="ChEBI" id="CHEBI:33019"/>
        <dbReference type="ChEBI" id="CHEBI:37565"/>
        <dbReference type="ChEBI" id="CHEBI:71501"/>
    </reaction>
    <physiologicalReaction direction="left-to-right" evidence="11">
        <dbReference type="Rhea" id="RHEA:35648"/>
    </physiologicalReaction>
</comment>
<sequence>MLNLSSLFYSGVEQPTLLENVTLSARRCDFIVEAKEAVRKQLRTALPAVLRELGHEGVAVQPRFFTQGSWAYKTLNAPAHPTQQADIDDGAYLPLSFMKVTSKPSVASKVFFAAAEAALTPLVRERGWRLITDKPTCIRIEIAEYAHIDVPLYAIPDDQFEQLRKAALAAHGYFTLDEAMKRAERDAWTALPHDQVLLAHRDENWVKSDPRPVKHWFLGEVERHGEQFRRSVRYLKCFRDWQWVEGGPSSLLLMATAAPLFEGRDRRDDLALLDLVEGMPDVLRQGVYCPTDANESLTERLGKAGVEDTIKKLQQLELYLRGAVNASDPAQALAWVQNQFGPRFPNLPDRVKASSATAVVQATPAVAVASPLVGRTQAG</sequence>
<dbReference type="AlphaFoldDB" id="A0A5C7S9B6"/>
<gene>
    <name evidence="14" type="ORF">E6Q80_20275</name>
</gene>
<dbReference type="GO" id="GO:0140701">
    <property type="term" value="F:3',3'-cyclic GMP-AMP synthase activity"/>
    <property type="evidence" value="ECO:0007669"/>
    <property type="project" value="InterPro"/>
</dbReference>
<dbReference type="GO" id="GO:0051607">
    <property type="term" value="P:defense response to virus"/>
    <property type="evidence" value="ECO:0007669"/>
    <property type="project" value="UniProtKB-KW"/>
</dbReference>
<dbReference type="Pfam" id="PF21654">
    <property type="entry name" value="DncV-like_NTFase"/>
    <property type="match status" value="1"/>
</dbReference>
<keyword evidence="7" id="KW-0546">Nucleotide metabolism</keyword>
<dbReference type="NCBIfam" id="NF041078">
    <property type="entry name" value="cGAS"/>
    <property type="match status" value="1"/>
</dbReference>
<keyword evidence="8" id="KW-0051">Antiviral defense</keyword>
<protein>
    <recommendedName>
        <fullName evidence="10">Cyclic GMP-AMP synthase</fullName>
    </recommendedName>
</protein>
<dbReference type="InterPro" id="IPR048446">
    <property type="entry name" value="DncV_C"/>
</dbReference>
<evidence type="ECO:0000256" key="10">
    <source>
        <dbReference type="ARBA" id="ARBA00044145"/>
    </source>
</evidence>
<keyword evidence="9" id="KW-0342">GTP-binding</keyword>
<keyword evidence="4" id="KW-0547">Nucleotide-binding</keyword>
<keyword evidence="5" id="KW-0067">ATP-binding</keyword>
<keyword evidence="2" id="KW-0548">Nucleotidyltransferase</keyword>
<evidence type="ECO:0000259" key="13">
    <source>
        <dbReference type="Pfam" id="PF21713"/>
    </source>
</evidence>
<dbReference type="GO" id="GO:0005524">
    <property type="term" value="F:ATP binding"/>
    <property type="evidence" value="ECO:0007669"/>
    <property type="project" value="UniProtKB-KW"/>
</dbReference>
<evidence type="ECO:0000256" key="1">
    <source>
        <dbReference type="ARBA" id="ARBA00022679"/>
    </source>
</evidence>
<dbReference type="GO" id="GO:0009117">
    <property type="term" value="P:nucleotide metabolic process"/>
    <property type="evidence" value="ECO:0007669"/>
    <property type="project" value="UniProtKB-KW"/>
</dbReference>
<evidence type="ECO:0000313" key="15">
    <source>
        <dbReference type="Proteomes" id="UP000321192"/>
    </source>
</evidence>
<feature type="domain" description="Cyclic GMP-AMP synthase C-terminal" evidence="13">
    <location>
        <begin position="225"/>
        <end position="346"/>
    </location>
</feature>
<comment type="caution">
    <text evidence="14">The sequence shown here is derived from an EMBL/GenBank/DDBJ whole genome shotgun (WGS) entry which is preliminary data.</text>
</comment>
<evidence type="ECO:0000256" key="8">
    <source>
        <dbReference type="ARBA" id="ARBA00023118"/>
    </source>
</evidence>
<evidence type="ECO:0000256" key="6">
    <source>
        <dbReference type="ARBA" id="ARBA00022842"/>
    </source>
</evidence>
<evidence type="ECO:0000256" key="9">
    <source>
        <dbReference type="ARBA" id="ARBA00023134"/>
    </source>
</evidence>
<evidence type="ECO:0000256" key="11">
    <source>
        <dbReference type="ARBA" id="ARBA00048304"/>
    </source>
</evidence>
<keyword evidence="1" id="KW-0808">Transferase</keyword>
<dbReference type="InterPro" id="IPR048445">
    <property type="entry name" value="DncV-like_NTFase"/>
</dbReference>
<name>A0A5C7S9B6_THASP</name>
<dbReference type="Proteomes" id="UP000321192">
    <property type="component" value="Unassembled WGS sequence"/>
</dbReference>
<reference evidence="14 15" key="1">
    <citation type="submission" date="2018-09" db="EMBL/GenBank/DDBJ databases">
        <title>Metagenome Assembled Genomes from an Advanced Water Purification Facility.</title>
        <authorList>
            <person name="Stamps B.W."/>
            <person name="Spear J.R."/>
        </authorList>
    </citation>
    <scope>NUCLEOTIDE SEQUENCE [LARGE SCALE GENOMIC DNA]</scope>
    <source>
        <strain evidence="14">Bin_27_1</strain>
    </source>
</reference>
<evidence type="ECO:0000256" key="4">
    <source>
        <dbReference type="ARBA" id="ARBA00022741"/>
    </source>
</evidence>
<keyword evidence="3" id="KW-0479">Metal-binding</keyword>
<dbReference type="InterPro" id="IPR047805">
    <property type="entry name" value="GAMP_synthase"/>
</dbReference>
<evidence type="ECO:0000256" key="7">
    <source>
        <dbReference type="ARBA" id="ARBA00023080"/>
    </source>
</evidence>
<evidence type="ECO:0000313" key="14">
    <source>
        <dbReference type="EMBL" id="TXH79505.1"/>
    </source>
</evidence>
<evidence type="ECO:0000256" key="2">
    <source>
        <dbReference type="ARBA" id="ARBA00022695"/>
    </source>
</evidence>
<feature type="domain" description="Cyclic GMP-AMP synthase DncV-like nucleotidyltransferase" evidence="12">
    <location>
        <begin position="62"/>
        <end position="153"/>
    </location>
</feature>
<organism evidence="14 15">
    <name type="scientific">Thauera aminoaromatica</name>
    <dbReference type="NCBI Taxonomy" id="164330"/>
    <lineage>
        <taxon>Bacteria</taxon>
        <taxon>Pseudomonadati</taxon>
        <taxon>Pseudomonadota</taxon>
        <taxon>Betaproteobacteria</taxon>
        <taxon>Rhodocyclales</taxon>
        <taxon>Zoogloeaceae</taxon>
        <taxon>Thauera</taxon>
    </lineage>
</organism>